<accession>A0A8S3GVR8</accession>
<dbReference type="Proteomes" id="UP000676336">
    <property type="component" value="Unassembled WGS sequence"/>
</dbReference>
<dbReference type="InterPro" id="IPR019381">
    <property type="entry name" value="PACS1/2_C"/>
</dbReference>
<gene>
    <name evidence="2" type="ORF">SMN809_LOCUS66086</name>
</gene>
<dbReference type="Pfam" id="PF10254">
    <property type="entry name" value="Pacs-1"/>
    <property type="match status" value="1"/>
</dbReference>
<evidence type="ECO:0000259" key="1">
    <source>
        <dbReference type="Pfam" id="PF10254"/>
    </source>
</evidence>
<organism evidence="2 3">
    <name type="scientific">Rotaria magnacalcarata</name>
    <dbReference type="NCBI Taxonomy" id="392030"/>
    <lineage>
        <taxon>Eukaryota</taxon>
        <taxon>Metazoa</taxon>
        <taxon>Spiralia</taxon>
        <taxon>Gnathifera</taxon>
        <taxon>Rotifera</taxon>
        <taxon>Eurotatoria</taxon>
        <taxon>Bdelloidea</taxon>
        <taxon>Philodinida</taxon>
        <taxon>Philodinidae</taxon>
        <taxon>Rotaria</taxon>
    </lineage>
</organism>
<dbReference type="GO" id="GO:0072659">
    <property type="term" value="P:protein localization to plasma membrane"/>
    <property type="evidence" value="ECO:0007669"/>
    <property type="project" value="TreeGrafter"/>
</dbReference>
<evidence type="ECO:0000313" key="2">
    <source>
        <dbReference type="EMBL" id="CAF5172228.1"/>
    </source>
</evidence>
<dbReference type="PANTHER" id="PTHR13280">
    <property type="entry name" value="PHOSPHOFURIN ACIDIC CLUSTER SORTING PROTEIN"/>
    <property type="match status" value="1"/>
</dbReference>
<proteinExistence type="predicted"/>
<comment type="caution">
    <text evidence="2">The sequence shown here is derived from an EMBL/GenBank/DDBJ whole genome shotgun (WGS) entry which is preliminary data.</text>
</comment>
<feature type="non-terminal residue" evidence="2">
    <location>
        <position position="1"/>
    </location>
</feature>
<dbReference type="EMBL" id="CAJOBI010312648">
    <property type="protein sequence ID" value="CAF5172228.1"/>
    <property type="molecule type" value="Genomic_DNA"/>
</dbReference>
<name>A0A8S3GVR8_9BILA</name>
<protein>
    <recommendedName>
        <fullName evidence="1">Phosphofurin acidic cluster sorting protein 1/2 C-terminal domain-containing protein</fullName>
    </recommendedName>
</protein>
<dbReference type="PANTHER" id="PTHR13280:SF17">
    <property type="entry name" value="KRUEPPEL TARGET AT 95D, ISOFORM A"/>
    <property type="match status" value="1"/>
</dbReference>
<evidence type="ECO:0000313" key="3">
    <source>
        <dbReference type="Proteomes" id="UP000676336"/>
    </source>
</evidence>
<dbReference type="AlphaFoldDB" id="A0A8S3GVR8"/>
<feature type="domain" description="Phosphofurin acidic cluster sorting protein 1/2 C-terminal" evidence="1">
    <location>
        <begin position="2"/>
        <end position="98"/>
    </location>
</feature>
<reference evidence="2" key="1">
    <citation type="submission" date="2021-02" db="EMBL/GenBank/DDBJ databases">
        <authorList>
            <person name="Nowell W R."/>
        </authorList>
    </citation>
    <scope>NUCLEOTIDE SEQUENCE</scope>
</reference>
<sequence length="103" mass="11358">SSYLAKFLGSLDSQYETLFGGHDSSNEVLDVRDLSQKITRYLKATPRTLSLPVGEVMLNRKGKLLDEDSSPTFLPFFCYVCLGTLSSNESQLSSIDDNTLLSA</sequence>
<feature type="non-terminal residue" evidence="2">
    <location>
        <position position="103"/>
    </location>
</feature>